<evidence type="ECO:0000259" key="2">
    <source>
        <dbReference type="Pfam" id="PF03779"/>
    </source>
</evidence>
<feature type="transmembrane region" description="Helical" evidence="1">
    <location>
        <begin position="49"/>
        <end position="67"/>
    </location>
</feature>
<dbReference type="Pfam" id="PF03779">
    <property type="entry name" value="SPW"/>
    <property type="match status" value="1"/>
</dbReference>
<keyword evidence="1" id="KW-1133">Transmembrane helix</keyword>
<organism evidence="3">
    <name type="scientific">marine sediment metagenome</name>
    <dbReference type="NCBI Taxonomy" id="412755"/>
    <lineage>
        <taxon>unclassified sequences</taxon>
        <taxon>metagenomes</taxon>
        <taxon>ecological metagenomes</taxon>
    </lineage>
</organism>
<dbReference type="EMBL" id="LAZR01003645">
    <property type="protein sequence ID" value="KKN16122.1"/>
    <property type="molecule type" value="Genomic_DNA"/>
</dbReference>
<feature type="transmembrane region" description="Helical" evidence="1">
    <location>
        <begin position="74"/>
        <end position="92"/>
    </location>
</feature>
<gene>
    <name evidence="3" type="ORF">LCGC14_0979000</name>
</gene>
<proteinExistence type="predicted"/>
<keyword evidence="1" id="KW-0812">Transmembrane</keyword>
<protein>
    <recommendedName>
        <fullName evidence="2">SPW repeat-containing integral membrane domain-containing protein</fullName>
    </recommendedName>
</protein>
<reference evidence="3" key="1">
    <citation type="journal article" date="2015" name="Nature">
        <title>Complex archaea that bridge the gap between prokaryotes and eukaryotes.</title>
        <authorList>
            <person name="Spang A."/>
            <person name="Saw J.H."/>
            <person name="Jorgensen S.L."/>
            <person name="Zaremba-Niedzwiedzka K."/>
            <person name="Martijn J."/>
            <person name="Lind A.E."/>
            <person name="van Eijk R."/>
            <person name="Schleper C."/>
            <person name="Guy L."/>
            <person name="Ettema T.J."/>
        </authorList>
    </citation>
    <scope>NUCLEOTIDE SEQUENCE</scope>
</reference>
<evidence type="ECO:0000313" key="3">
    <source>
        <dbReference type="EMBL" id="KKN16122.1"/>
    </source>
</evidence>
<name>A0A0F9NVJ3_9ZZZZ</name>
<comment type="caution">
    <text evidence="3">The sequence shown here is derived from an EMBL/GenBank/DDBJ whole genome shotgun (WGS) entry which is preliminary data.</text>
</comment>
<feature type="domain" description="SPW repeat-containing integral membrane" evidence="2">
    <location>
        <begin position="18"/>
        <end position="98"/>
    </location>
</feature>
<sequence>MMADFRVRPMLHRAVFRWTFAASGLWLMLSPFLLFAGEAAKSDLFVGEAGLLMISGFLALVIAGYSCSRHNLMPPYLGLVLGLGVFLAPWLAKFADRLVT</sequence>
<dbReference type="InterPro" id="IPR005530">
    <property type="entry name" value="SPW"/>
</dbReference>
<accession>A0A0F9NVJ3</accession>
<keyword evidence="1" id="KW-0472">Membrane</keyword>
<dbReference type="AlphaFoldDB" id="A0A0F9NVJ3"/>
<evidence type="ECO:0000256" key="1">
    <source>
        <dbReference type="SAM" id="Phobius"/>
    </source>
</evidence>